<feature type="region of interest" description="Disordered" evidence="1">
    <location>
        <begin position="34"/>
        <end position="111"/>
    </location>
</feature>
<evidence type="ECO:0000313" key="3">
    <source>
        <dbReference type="Proteomes" id="UP000235392"/>
    </source>
</evidence>
<feature type="compositionally biased region" description="Polar residues" evidence="1">
    <location>
        <begin position="95"/>
        <end position="107"/>
    </location>
</feature>
<feature type="compositionally biased region" description="Polar residues" evidence="1">
    <location>
        <begin position="34"/>
        <end position="81"/>
    </location>
</feature>
<dbReference type="Proteomes" id="UP000235392">
    <property type="component" value="Unassembled WGS sequence"/>
</dbReference>
<evidence type="ECO:0000256" key="1">
    <source>
        <dbReference type="SAM" id="MobiDB-lite"/>
    </source>
</evidence>
<proteinExistence type="predicted"/>
<evidence type="ECO:0000313" key="2">
    <source>
        <dbReference type="EMBL" id="PLW51484.1"/>
    </source>
</evidence>
<dbReference type="AlphaFoldDB" id="A0A2N5VNB9"/>
<gene>
    <name evidence="2" type="ORF">PCASD_00272</name>
</gene>
<accession>A0A2N5VNB9</accession>
<name>A0A2N5VNB9_9BASI</name>
<reference evidence="2 3" key="1">
    <citation type="submission" date="2017-11" db="EMBL/GenBank/DDBJ databases">
        <title>De novo assembly and phasing of dikaryotic genomes from two isolates of Puccinia coronata f. sp. avenae, the causal agent of oat crown rust.</title>
        <authorList>
            <person name="Miller M.E."/>
            <person name="Zhang Y."/>
            <person name="Omidvar V."/>
            <person name="Sperschneider J."/>
            <person name="Schwessinger B."/>
            <person name="Raley C."/>
            <person name="Palmer J.M."/>
            <person name="Garnica D."/>
            <person name="Upadhyaya N."/>
            <person name="Rathjen J."/>
            <person name="Taylor J.M."/>
            <person name="Park R.F."/>
            <person name="Dodds P.N."/>
            <person name="Hirsch C.D."/>
            <person name="Kianian S.F."/>
            <person name="Figueroa M."/>
        </authorList>
    </citation>
    <scope>NUCLEOTIDE SEQUENCE [LARGE SCALE GENOMIC DNA]</scope>
    <source>
        <strain evidence="2">12SD80</strain>
    </source>
</reference>
<dbReference type="EMBL" id="PGCI01000005">
    <property type="protein sequence ID" value="PLW51484.1"/>
    <property type="molecule type" value="Genomic_DNA"/>
</dbReference>
<comment type="caution">
    <text evidence="2">The sequence shown here is derived from an EMBL/GenBank/DDBJ whole genome shotgun (WGS) entry which is preliminary data.</text>
</comment>
<organism evidence="2 3">
    <name type="scientific">Puccinia coronata f. sp. avenae</name>
    <dbReference type="NCBI Taxonomy" id="200324"/>
    <lineage>
        <taxon>Eukaryota</taxon>
        <taxon>Fungi</taxon>
        <taxon>Dikarya</taxon>
        <taxon>Basidiomycota</taxon>
        <taxon>Pucciniomycotina</taxon>
        <taxon>Pucciniomycetes</taxon>
        <taxon>Pucciniales</taxon>
        <taxon>Pucciniaceae</taxon>
        <taxon>Puccinia</taxon>
    </lineage>
</organism>
<protein>
    <submittedName>
        <fullName evidence="2">Uncharacterized protein</fullName>
    </submittedName>
</protein>
<sequence length="170" mass="18128">MLKLPSTLPTSSPLSEEEFVSINIPIEKSSRGNVLTSHAHSVPNSSTPPSNRQRLVTPTQQSSAPVTPTQESSAPALTTSPVILRSITPSPLPPRSTSVDPNANNDPPSLIPPHPLLQQTESDSVPCSQLPVLKTPAATKYFRFDWLPKDQVAPKNISSAIDPSNIVEGS</sequence>